<evidence type="ECO:0000256" key="3">
    <source>
        <dbReference type="ARBA" id="ARBA00022692"/>
    </source>
</evidence>
<evidence type="ECO:0000256" key="5">
    <source>
        <dbReference type="ARBA" id="ARBA00022989"/>
    </source>
</evidence>
<feature type="binding site" evidence="8">
    <location>
        <position position="229"/>
    </location>
    <ligand>
        <name>Zn(2+)</name>
        <dbReference type="ChEBI" id="CHEBI:29105"/>
        <note>catalytic</note>
    </ligand>
</feature>
<feature type="transmembrane region" description="Helical" evidence="9">
    <location>
        <begin position="71"/>
        <end position="87"/>
    </location>
</feature>
<keyword evidence="7" id="KW-0479">Metal-binding</keyword>
<gene>
    <name evidence="10" type="ORF">QTJ16_004595</name>
</gene>
<dbReference type="GO" id="GO:0046514">
    <property type="term" value="P:ceramide catabolic process"/>
    <property type="evidence" value="ECO:0007669"/>
    <property type="project" value="TreeGrafter"/>
</dbReference>
<organism evidence="10 11">
    <name type="scientific">Diplocarpon rosae</name>
    <dbReference type="NCBI Taxonomy" id="946125"/>
    <lineage>
        <taxon>Eukaryota</taxon>
        <taxon>Fungi</taxon>
        <taxon>Dikarya</taxon>
        <taxon>Ascomycota</taxon>
        <taxon>Pezizomycotina</taxon>
        <taxon>Leotiomycetes</taxon>
        <taxon>Helotiales</taxon>
        <taxon>Drepanopezizaceae</taxon>
        <taxon>Diplocarpon</taxon>
    </lineage>
</organism>
<evidence type="ECO:0000313" key="11">
    <source>
        <dbReference type="Proteomes" id="UP001285354"/>
    </source>
</evidence>
<dbReference type="Proteomes" id="UP001285354">
    <property type="component" value="Unassembled WGS sequence"/>
</dbReference>
<keyword evidence="4" id="KW-0378">Hydrolase</keyword>
<feature type="binding site" evidence="8">
    <location>
        <position position="233"/>
    </location>
    <ligand>
        <name>Zn(2+)</name>
        <dbReference type="ChEBI" id="CHEBI:29105"/>
        <note>catalytic</note>
    </ligand>
</feature>
<evidence type="ECO:0000313" key="10">
    <source>
        <dbReference type="EMBL" id="KAK2626333.1"/>
    </source>
</evidence>
<feature type="transmembrane region" description="Helical" evidence="9">
    <location>
        <begin position="183"/>
        <end position="202"/>
    </location>
</feature>
<feature type="transmembrane region" description="Helical" evidence="9">
    <location>
        <begin position="150"/>
        <end position="171"/>
    </location>
</feature>
<evidence type="ECO:0008006" key="12">
    <source>
        <dbReference type="Google" id="ProtNLM"/>
    </source>
</evidence>
<keyword evidence="3 9" id="KW-0812">Transmembrane</keyword>
<evidence type="ECO:0000256" key="2">
    <source>
        <dbReference type="ARBA" id="ARBA00009780"/>
    </source>
</evidence>
<dbReference type="GO" id="GO:0005789">
    <property type="term" value="C:endoplasmic reticulum membrane"/>
    <property type="evidence" value="ECO:0007669"/>
    <property type="project" value="TreeGrafter"/>
</dbReference>
<name>A0AAD9SXG6_9HELO</name>
<keyword evidence="11" id="KW-1185">Reference proteome</keyword>
<comment type="similarity">
    <text evidence="2">Belongs to the alkaline ceramidase family.</text>
</comment>
<reference evidence="10" key="1">
    <citation type="submission" date="2023-06" db="EMBL/GenBank/DDBJ databases">
        <title>Draft genome of Marssonina rosae.</title>
        <authorList>
            <person name="Cheng Q."/>
        </authorList>
    </citation>
    <scope>NUCLEOTIDE SEQUENCE</scope>
    <source>
        <strain evidence="10">R4</strain>
    </source>
</reference>
<sequence>MVNFYIPSEGGYGNAYWGNPSSTLNFCEEDYQFTPYVAELFNTLTNLTYIGLGIKGLINSRKLDGLGIGPKLPYIALISLGIASSSFHSSLKYGTQMCDEFSMLIATFIVCYRLFTFSQSRFSPRQLMWGLIGLMGVVIISQITTGESTVQQIVFTSMAYWLWHTCFKIIRKLDPEDAMRRKMKWMALSGIAFFVTGHACWITDFNACDYLRQTKERVGMPWAAALELHGFWHILTGIGVYIFMVLVECLQFAPLPRNEKALHGVTLCSSGSWPFMVYVDDSTKYQNGNHNIKKE</sequence>
<dbReference type="Pfam" id="PF05875">
    <property type="entry name" value="Ceramidase"/>
    <property type="match status" value="1"/>
</dbReference>
<keyword evidence="5 9" id="KW-1133">Transmembrane helix</keyword>
<feature type="transmembrane region" description="Helical" evidence="9">
    <location>
        <begin position="93"/>
        <end position="115"/>
    </location>
</feature>
<proteinExistence type="inferred from homology"/>
<keyword evidence="6 9" id="KW-0472">Membrane</keyword>
<dbReference type="AlphaFoldDB" id="A0AAD9SXG6"/>
<feature type="binding site" evidence="8">
    <location>
        <position position="88"/>
    </location>
    <ligand>
        <name>Zn(2+)</name>
        <dbReference type="ChEBI" id="CHEBI:29105"/>
        <note>catalytic</note>
    </ligand>
</feature>
<evidence type="ECO:0000256" key="4">
    <source>
        <dbReference type="ARBA" id="ARBA00022801"/>
    </source>
</evidence>
<dbReference type="EMBL" id="JAUBYV010000006">
    <property type="protein sequence ID" value="KAK2626333.1"/>
    <property type="molecule type" value="Genomic_DNA"/>
</dbReference>
<dbReference type="GO" id="GO:0046872">
    <property type="term" value="F:metal ion binding"/>
    <property type="evidence" value="ECO:0007669"/>
    <property type="project" value="UniProtKB-KW"/>
</dbReference>
<keyword evidence="7" id="KW-0106">Calcium</keyword>
<feature type="binding site" evidence="7">
    <location>
        <position position="28"/>
    </location>
    <ligand>
        <name>Ca(2+)</name>
        <dbReference type="ChEBI" id="CHEBI:29108"/>
    </ligand>
</feature>
<evidence type="ECO:0000256" key="1">
    <source>
        <dbReference type="ARBA" id="ARBA00004141"/>
    </source>
</evidence>
<evidence type="ECO:0000256" key="8">
    <source>
        <dbReference type="PIRSR" id="PIRSR608901-2"/>
    </source>
</evidence>
<protein>
    <recommendedName>
        <fullName evidence="12">Alkaline phytoceramidase</fullName>
    </recommendedName>
</protein>
<comment type="subcellular location">
    <subcellularLocation>
        <location evidence="1">Membrane</location>
        <topology evidence="1">Multi-pass membrane protein</topology>
    </subcellularLocation>
</comment>
<dbReference type="PANTHER" id="PTHR46187:SF1">
    <property type="entry name" value="ALKALINE PHYTOCERAMIDASE"/>
    <property type="match status" value="1"/>
</dbReference>
<comment type="cofactor">
    <cofactor evidence="8">
        <name>Zn(2+)</name>
        <dbReference type="ChEBI" id="CHEBI:29105"/>
    </cofactor>
</comment>
<feature type="transmembrane region" description="Helical" evidence="9">
    <location>
        <begin position="127"/>
        <end position="144"/>
    </location>
</feature>
<accession>A0AAD9SXG6</accession>
<comment type="caution">
    <text evidence="10">The sequence shown here is derived from an EMBL/GenBank/DDBJ whole genome shotgun (WGS) entry which is preliminary data.</text>
</comment>
<evidence type="ECO:0000256" key="9">
    <source>
        <dbReference type="SAM" id="Phobius"/>
    </source>
</evidence>
<dbReference type="GO" id="GO:0046513">
    <property type="term" value="P:ceramide biosynthetic process"/>
    <property type="evidence" value="ECO:0007669"/>
    <property type="project" value="TreeGrafter"/>
</dbReference>
<feature type="transmembrane region" description="Helical" evidence="9">
    <location>
        <begin position="230"/>
        <end position="250"/>
    </location>
</feature>
<dbReference type="InterPro" id="IPR008901">
    <property type="entry name" value="ACER"/>
</dbReference>
<keyword evidence="8" id="KW-0862">Zinc</keyword>
<dbReference type="PANTHER" id="PTHR46187">
    <property type="entry name" value="ALKALINE CERAMIDASE 3"/>
    <property type="match status" value="1"/>
</dbReference>
<dbReference type="GO" id="GO:0016811">
    <property type="term" value="F:hydrolase activity, acting on carbon-nitrogen (but not peptide) bonds, in linear amides"/>
    <property type="evidence" value="ECO:0007669"/>
    <property type="project" value="InterPro"/>
</dbReference>
<evidence type="ECO:0000256" key="7">
    <source>
        <dbReference type="PIRSR" id="PIRSR608901-1"/>
    </source>
</evidence>
<evidence type="ECO:0000256" key="6">
    <source>
        <dbReference type="ARBA" id="ARBA00023136"/>
    </source>
</evidence>
<feature type="binding site" evidence="7">
    <location>
        <position position="39"/>
    </location>
    <ligand>
        <name>Ca(2+)</name>
        <dbReference type="ChEBI" id="CHEBI:29108"/>
    </ligand>
</feature>